<protein>
    <recommendedName>
        <fullName evidence="10">Citrate transporter-like domain-containing protein</fullName>
    </recommendedName>
</protein>
<keyword evidence="5 9" id="KW-0812">Transmembrane</keyword>
<feature type="region of interest" description="Disordered" evidence="8">
    <location>
        <begin position="318"/>
        <end position="345"/>
    </location>
</feature>
<evidence type="ECO:0000313" key="11">
    <source>
        <dbReference type="EMBL" id="CEL97015.1"/>
    </source>
</evidence>
<keyword evidence="6 9" id="KW-1133">Transmembrane helix</keyword>
<evidence type="ECO:0000256" key="3">
    <source>
        <dbReference type="ARBA" id="ARBA00022448"/>
    </source>
</evidence>
<comment type="subcellular location">
    <subcellularLocation>
        <location evidence="1">Cell membrane</location>
        <topology evidence="1">Multi-pass membrane protein</topology>
    </subcellularLocation>
</comment>
<feature type="transmembrane region" description="Helical" evidence="9">
    <location>
        <begin position="141"/>
        <end position="170"/>
    </location>
</feature>
<dbReference type="OrthoDB" id="442352at2759"/>
<dbReference type="GO" id="GO:0015105">
    <property type="term" value="F:arsenite transmembrane transporter activity"/>
    <property type="evidence" value="ECO:0007669"/>
    <property type="project" value="InterPro"/>
</dbReference>
<feature type="domain" description="Citrate transporter-like" evidence="10">
    <location>
        <begin position="68"/>
        <end position="304"/>
    </location>
</feature>
<feature type="transmembrane region" description="Helical" evidence="9">
    <location>
        <begin position="26"/>
        <end position="50"/>
    </location>
</feature>
<feature type="transmembrane region" description="Helical" evidence="9">
    <location>
        <begin position="101"/>
        <end position="121"/>
    </location>
</feature>
<accession>A0A0G4EKC9</accession>
<dbReference type="Pfam" id="PF03600">
    <property type="entry name" value="CitMHS"/>
    <property type="match status" value="1"/>
</dbReference>
<keyword evidence="7 9" id="KW-0472">Membrane</keyword>
<keyword evidence="3" id="KW-0813">Transport</keyword>
<dbReference type="GO" id="GO:0005886">
    <property type="term" value="C:plasma membrane"/>
    <property type="evidence" value="ECO:0007669"/>
    <property type="project" value="UniProtKB-SubCell"/>
</dbReference>
<evidence type="ECO:0000256" key="2">
    <source>
        <dbReference type="ARBA" id="ARBA00009843"/>
    </source>
</evidence>
<comment type="similarity">
    <text evidence="2">Belongs to the CitM (TC 2.A.11) transporter family.</text>
</comment>
<dbReference type="PANTHER" id="PTHR43302:SF5">
    <property type="entry name" value="TRANSPORTER ARSB-RELATED"/>
    <property type="match status" value="1"/>
</dbReference>
<gene>
    <name evidence="11" type="ORF">Vbra_20428</name>
</gene>
<keyword evidence="4" id="KW-1003">Cell membrane</keyword>
<sequence>MSDAASSVKSDTAAFARLDASSPVSIGLATAGLLTAIVSVLLPFTIPIPLPGALSRRLKVPFNYVTVPATVACLLAASGVVPRKVLELGILGDDSVQPLALLALFLAVAYLSLSLDASGIFEHLSHVATRFSRGSGRRLFVILFVLSSLLTFFVSSDIVILTLTPIILYLGRSTDADTVPYLLGQFFSANIWGSALYVGNPTNIIIANATGIDVLAFSKHLAVPTIIAGFAAFATVYFIFRPKLPVYLPVGKAATKSALKQPRRAKAGMAILGTCLALILISDFLPLDVWQIAVIFAALMMTIDFVFDLCTARPSLSTTSGANGAGEKDEMTPEGPSRRISTASTVTGFGDRCDSWMSAISPQPSMADLSAAATTLAEDKPSKHDPRGSARWQVDRLPTLKELPSIAPSEVSERALETADVELGGVTLEAGENKSAAGRSRAHSHPQSTVLPPLVAESDEKEGGGEGGGDGDDDDESDVESGPADAIEEEMKDGGSPDSDTETGHGHVIHRICVHEREHQTSPPPPSPPGGGGGGRVVGRTNMNTLPPRVITTKGGLKFIHQSPQVTADGPPLPINTHTLGFNVKRVASDQQTFASRFDTDSTRATEFDIDGMVSREQLEMEAGAEWLGKWCVVPARLVKRRLPTVCGTLGQLPWQLVPFLLAMFVLIQEMQEIGVTSVLSWGLGRVLERMDVFSASLVVGLLGTLCCNLLSNQPMSILFAHMLSNTHFNVSPVLLRSSALSAIFASNAGANLTPIATLCGVMWLQTVKRKGTQIKWRTFVSYGSVVTLVLLVTASGMIAVGSLIGM</sequence>
<dbReference type="VEuPathDB" id="CryptoDB:Vbra_20428"/>
<evidence type="ECO:0000256" key="4">
    <source>
        <dbReference type="ARBA" id="ARBA00022475"/>
    </source>
</evidence>
<evidence type="ECO:0000256" key="7">
    <source>
        <dbReference type="ARBA" id="ARBA00023136"/>
    </source>
</evidence>
<name>A0A0G4EKC9_VITBC</name>
<dbReference type="PANTHER" id="PTHR43302">
    <property type="entry name" value="TRANSPORTER ARSB-RELATED"/>
    <property type="match status" value="1"/>
</dbReference>
<feature type="transmembrane region" description="Helical" evidence="9">
    <location>
        <begin position="740"/>
        <end position="765"/>
    </location>
</feature>
<dbReference type="InterPro" id="IPR004680">
    <property type="entry name" value="Cit_transptr-like_dom"/>
</dbReference>
<evidence type="ECO:0000256" key="1">
    <source>
        <dbReference type="ARBA" id="ARBA00004651"/>
    </source>
</evidence>
<evidence type="ECO:0000256" key="5">
    <source>
        <dbReference type="ARBA" id="ARBA00022692"/>
    </source>
</evidence>
<feature type="transmembrane region" description="Helical" evidence="9">
    <location>
        <begin position="267"/>
        <end position="284"/>
    </location>
</feature>
<dbReference type="OMA" id="CYFAKAT"/>
<dbReference type="InParanoid" id="A0A0G4EKC9"/>
<dbReference type="EMBL" id="CDMY01000252">
    <property type="protein sequence ID" value="CEL97015.1"/>
    <property type="molecule type" value="Genomic_DNA"/>
</dbReference>
<feature type="transmembrane region" description="Helical" evidence="9">
    <location>
        <begin position="786"/>
        <end position="805"/>
    </location>
</feature>
<proteinExistence type="inferred from homology"/>
<dbReference type="STRING" id="1169540.A0A0G4EKC9"/>
<dbReference type="Proteomes" id="UP000041254">
    <property type="component" value="Unassembled WGS sequence"/>
</dbReference>
<evidence type="ECO:0000313" key="12">
    <source>
        <dbReference type="Proteomes" id="UP000041254"/>
    </source>
</evidence>
<organism evidence="11 12">
    <name type="scientific">Vitrella brassicaformis (strain CCMP3155)</name>
    <dbReference type="NCBI Taxonomy" id="1169540"/>
    <lineage>
        <taxon>Eukaryota</taxon>
        <taxon>Sar</taxon>
        <taxon>Alveolata</taxon>
        <taxon>Colpodellida</taxon>
        <taxon>Vitrellaceae</taxon>
        <taxon>Vitrella</taxon>
    </lineage>
</organism>
<evidence type="ECO:0000256" key="6">
    <source>
        <dbReference type="ARBA" id="ARBA00022989"/>
    </source>
</evidence>
<dbReference type="InterPro" id="IPR000802">
    <property type="entry name" value="Arsenical_pump_ArsB"/>
</dbReference>
<evidence type="ECO:0000256" key="9">
    <source>
        <dbReference type="SAM" id="Phobius"/>
    </source>
</evidence>
<dbReference type="AlphaFoldDB" id="A0A0G4EKC9"/>
<keyword evidence="12" id="KW-1185">Reference proteome</keyword>
<feature type="transmembrane region" description="Helical" evidence="9">
    <location>
        <begin position="221"/>
        <end position="240"/>
    </location>
</feature>
<reference evidence="11 12" key="1">
    <citation type="submission" date="2014-11" db="EMBL/GenBank/DDBJ databases">
        <authorList>
            <person name="Zhu J."/>
            <person name="Qi W."/>
            <person name="Song R."/>
        </authorList>
    </citation>
    <scope>NUCLEOTIDE SEQUENCE [LARGE SCALE GENOMIC DNA]</scope>
</reference>
<dbReference type="Pfam" id="PF02040">
    <property type="entry name" value="ArsB"/>
    <property type="match status" value="1"/>
</dbReference>
<feature type="compositionally biased region" description="Acidic residues" evidence="8">
    <location>
        <begin position="469"/>
        <end position="479"/>
    </location>
</feature>
<evidence type="ECO:0000256" key="8">
    <source>
        <dbReference type="SAM" id="MobiDB-lite"/>
    </source>
</evidence>
<feature type="region of interest" description="Disordered" evidence="8">
    <location>
        <begin position="517"/>
        <end position="539"/>
    </location>
</feature>
<feature type="transmembrane region" description="Helical" evidence="9">
    <location>
        <begin position="62"/>
        <end position="81"/>
    </location>
</feature>
<evidence type="ECO:0000259" key="10">
    <source>
        <dbReference type="Pfam" id="PF03600"/>
    </source>
</evidence>
<feature type="region of interest" description="Disordered" evidence="8">
    <location>
        <begin position="432"/>
        <end position="504"/>
    </location>
</feature>